<evidence type="ECO:0000313" key="7">
    <source>
        <dbReference type="Proteomes" id="UP000218164"/>
    </source>
</evidence>
<feature type="domain" description="Radical SAM core" evidence="5">
    <location>
        <begin position="55"/>
        <end position="278"/>
    </location>
</feature>
<dbReference type="SFLD" id="SFLDG01060">
    <property type="entry name" value="BATS_domain_containing"/>
    <property type="match status" value="1"/>
</dbReference>
<evidence type="ECO:0000256" key="3">
    <source>
        <dbReference type="ARBA" id="ARBA00023004"/>
    </source>
</evidence>
<dbReference type="OrthoDB" id="61910at2157"/>
<dbReference type="GO" id="GO:0046872">
    <property type="term" value="F:metal ion binding"/>
    <property type="evidence" value="ECO:0007669"/>
    <property type="project" value="UniProtKB-KW"/>
</dbReference>
<keyword evidence="4" id="KW-0411">Iron-sulfur</keyword>
<name>A0A2A2HN67_9EURY</name>
<evidence type="ECO:0000256" key="4">
    <source>
        <dbReference type="ARBA" id="ARBA00023014"/>
    </source>
</evidence>
<reference evidence="6 7" key="1">
    <citation type="journal article" date="2017" name="BMC Genomics">
        <title>Genomic analysis of methanogenic archaea reveals a shift towards energy conservation.</title>
        <authorList>
            <person name="Gilmore S.P."/>
            <person name="Henske J.K."/>
            <person name="Sexton J.A."/>
            <person name="Solomon K.V."/>
            <person name="Seppala S."/>
            <person name="Yoo J.I."/>
            <person name="Huyett L.M."/>
            <person name="Pressman A."/>
            <person name="Cogan J.Z."/>
            <person name="Kivenson V."/>
            <person name="Peng X."/>
            <person name="Tan Y."/>
            <person name="Valentine D.L."/>
            <person name="O'Malley M.A."/>
        </authorList>
    </citation>
    <scope>NUCLEOTIDE SEQUENCE [LARGE SCALE GENOMIC DNA]</scope>
    <source>
        <strain evidence="6 7">MC-15</strain>
    </source>
</reference>
<evidence type="ECO:0000256" key="1">
    <source>
        <dbReference type="ARBA" id="ARBA00022691"/>
    </source>
</evidence>
<dbReference type="InterPro" id="IPR007197">
    <property type="entry name" value="rSAM"/>
</dbReference>
<keyword evidence="7" id="KW-1185">Reference proteome</keyword>
<dbReference type="InterPro" id="IPR034422">
    <property type="entry name" value="HydE/PylB-like"/>
</dbReference>
<evidence type="ECO:0000256" key="2">
    <source>
        <dbReference type="ARBA" id="ARBA00022723"/>
    </source>
</evidence>
<protein>
    <submittedName>
        <fullName evidence="6">Radical SAM protein</fullName>
    </submittedName>
</protein>
<dbReference type="SFLD" id="SFLDS00029">
    <property type="entry name" value="Radical_SAM"/>
    <property type="match status" value="1"/>
</dbReference>
<dbReference type="PANTHER" id="PTHR43726">
    <property type="entry name" value="3-METHYLORNITHINE SYNTHASE"/>
    <property type="match status" value="1"/>
</dbReference>
<dbReference type="PROSITE" id="PS51918">
    <property type="entry name" value="RADICAL_SAM"/>
    <property type="match status" value="1"/>
</dbReference>
<dbReference type="InterPro" id="IPR058240">
    <property type="entry name" value="rSAM_sf"/>
</dbReference>
<dbReference type="EMBL" id="LMVP01000543">
    <property type="protein sequence ID" value="PAV10788.1"/>
    <property type="molecule type" value="Genomic_DNA"/>
</dbReference>
<dbReference type="InterPro" id="IPR006638">
    <property type="entry name" value="Elp3/MiaA/NifB-like_rSAM"/>
</dbReference>
<dbReference type="PANTHER" id="PTHR43726:SF1">
    <property type="entry name" value="BIOTIN SYNTHASE"/>
    <property type="match status" value="1"/>
</dbReference>
<dbReference type="CDD" id="cd01335">
    <property type="entry name" value="Radical_SAM"/>
    <property type="match status" value="1"/>
</dbReference>
<keyword evidence="2" id="KW-0479">Metal-binding</keyword>
<dbReference type="SUPFAM" id="SSF102114">
    <property type="entry name" value="Radical SAM enzymes"/>
    <property type="match status" value="1"/>
</dbReference>
<dbReference type="InterPro" id="IPR013785">
    <property type="entry name" value="Aldolase_TIM"/>
</dbReference>
<organism evidence="6 7">
    <name type="scientific">Methanosarcina spelaei</name>
    <dbReference type="NCBI Taxonomy" id="1036679"/>
    <lineage>
        <taxon>Archaea</taxon>
        <taxon>Methanobacteriati</taxon>
        <taxon>Methanobacteriota</taxon>
        <taxon>Stenosarchaea group</taxon>
        <taxon>Methanomicrobia</taxon>
        <taxon>Methanosarcinales</taxon>
        <taxon>Methanosarcinaceae</taxon>
        <taxon>Methanosarcina</taxon>
    </lineage>
</organism>
<proteinExistence type="predicted"/>
<dbReference type="Gene3D" id="3.20.20.70">
    <property type="entry name" value="Aldolase class I"/>
    <property type="match status" value="1"/>
</dbReference>
<keyword evidence="3" id="KW-0408">Iron</keyword>
<dbReference type="RefSeq" id="WP_095646015.1">
    <property type="nucleotide sequence ID" value="NZ_LMVP01000543.1"/>
</dbReference>
<gene>
    <name evidence="6" type="ORF">ASJ81_12335</name>
</gene>
<evidence type="ECO:0000259" key="5">
    <source>
        <dbReference type="PROSITE" id="PS51918"/>
    </source>
</evidence>
<dbReference type="GO" id="GO:0051536">
    <property type="term" value="F:iron-sulfur cluster binding"/>
    <property type="evidence" value="ECO:0007669"/>
    <property type="project" value="UniProtKB-KW"/>
</dbReference>
<evidence type="ECO:0000313" key="6">
    <source>
        <dbReference type="EMBL" id="PAV10788.1"/>
    </source>
</evidence>
<dbReference type="AlphaFoldDB" id="A0A2A2HN67"/>
<keyword evidence="1" id="KW-0949">S-adenosyl-L-methionine</keyword>
<comment type="caution">
    <text evidence="6">The sequence shown here is derived from an EMBL/GenBank/DDBJ whole genome shotgun (WGS) entry which is preliminary data.</text>
</comment>
<dbReference type="SMART" id="SM00729">
    <property type="entry name" value="Elp3"/>
    <property type="match status" value="1"/>
</dbReference>
<dbReference type="Proteomes" id="UP000218164">
    <property type="component" value="Unassembled WGS sequence"/>
</dbReference>
<dbReference type="Pfam" id="PF04055">
    <property type="entry name" value="Radical_SAM"/>
    <property type="match status" value="1"/>
</dbReference>
<dbReference type="GO" id="GO:0016740">
    <property type="term" value="F:transferase activity"/>
    <property type="evidence" value="ECO:0007669"/>
    <property type="project" value="TreeGrafter"/>
</dbReference>
<sequence>MTDRAISYEKILQKSIEEPIDYDEALFLFKETENAVKAQDLFRTALTVRNKEIGNTFRWSGGIASVLPCKLKPLCSYCPYWIKDTTQPLTIDEIKTGVKYIEEQGLKEFHLSGGTDRRSDGREIVEIVRAIVPLTSADITVNVGAAMSEESILELKRLGVKRIGASFETVNRELFKKVKAGDSFDAKVKLAEMINDSGLEFGTGMLAGLTTGPERYKDYVDFMFFVRQFRNLKSVYVSRFFPVRGTPMEEHPRCSTMEGSRIIAIMRLVLRNIDIGPAAGWSYDDIPMWVMAGGGNRIGGVHINRAPGYRNNWYLHSALEYCDRMEYRNTIATASQLLKESGIEKVIL</sequence>
<accession>A0A2A2HN67</accession>